<dbReference type="EMBL" id="CP134501">
    <property type="protein sequence ID" value="WNF32670.1"/>
    <property type="molecule type" value="Genomic_DNA"/>
</dbReference>
<organism evidence="6 7">
    <name type="scientific">Aeribacillus composti</name>
    <dbReference type="NCBI Taxonomy" id="1868734"/>
    <lineage>
        <taxon>Bacteria</taxon>
        <taxon>Bacillati</taxon>
        <taxon>Bacillota</taxon>
        <taxon>Bacilli</taxon>
        <taxon>Bacillales</taxon>
        <taxon>Bacillaceae</taxon>
        <taxon>Aeribacillus</taxon>
    </lineage>
</organism>
<keyword evidence="7" id="KW-1185">Reference proteome</keyword>
<evidence type="ECO:0000313" key="6">
    <source>
        <dbReference type="EMBL" id="WNF32670.1"/>
    </source>
</evidence>
<evidence type="ECO:0000256" key="4">
    <source>
        <dbReference type="ARBA" id="ARBA00093779"/>
    </source>
</evidence>
<accession>A0ABY9W9X8</accession>
<feature type="region of interest" description="Disordered" evidence="5">
    <location>
        <begin position="110"/>
        <end position="130"/>
    </location>
</feature>
<evidence type="ECO:0000313" key="7">
    <source>
        <dbReference type="Proteomes" id="UP001303701"/>
    </source>
</evidence>
<evidence type="ECO:0000256" key="2">
    <source>
        <dbReference type="ARBA" id="ARBA00022525"/>
    </source>
</evidence>
<protein>
    <submittedName>
        <fullName evidence="6">Chorismate synthase</fullName>
    </submittedName>
</protein>
<comment type="subcellular location">
    <subcellularLocation>
        <location evidence="1">Secreted</location>
    </subcellularLocation>
</comment>
<sequence length="130" mass="15814">MFDWFKTATEKKRDDYHKLYEKLHDALSDYDQNVSEAEGIYESYVGKAAHLSISDIPSNDFEPKRQELNQKLNKYFQLEKQKRSSLVSAKNKAYERYIYYKNLAIKEARERAEREEREREERMERLYGKR</sequence>
<name>A0ABY9W9X8_9BACI</name>
<dbReference type="GeneID" id="301127443"/>
<keyword evidence="3" id="KW-0843">Virulence</keyword>
<evidence type="ECO:0000256" key="1">
    <source>
        <dbReference type="ARBA" id="ARBA00004613"/>
    </source>
</evidence>
<evidence type="ECO:0000256" key="5">
    <source>
        <dbReference type="SAM" id="MobiDB-lite"/>
    </source>
</evidence>
<dbReference type="InterPro" id="IPR058928">
    <property type="entry name" value="EsxC"/>
</dbReference>
<dbReference type="Proteomes" id="UP001303701">
    <property type="component" value="Chromosome"/>
</dbReference>
<dbReference type="Pfam" id="PF26323">
    <property type="entry name" value="EsxC"/>
    <property type="match status" value="1"/>
</dbReference>
<dbReference type="RefSeq" id="WP_311066493.1">
    <property type="nucleotide sequence ID" value="NZ_CP134501.1"/>
</dbReference>
<evidence type="ECO:0000256" key="3">
    <source>
        <dbReference type="ARBA" id="ARBA00023026"/>
    </source>
</evidence>
<reference evidence="6 7" key="1">
    <citation type="submission" date="2023-09" db="EMBL/GenBank/DDBJ databases">
        <title>Different Types of Thermotolerant Ring-Cleaving Dioxygenases derived from Aeribacillus composti HB-1 applied for multiple aromatic hydrocarbons removal.</title>
        <authorList>
            <person name="Cao L."/>
            <person name="Li M."/>
            <person name="Ma T."/>
        </authorList>
    </citation>
    <scope>NUCLEOTIDE SEQUENCE [LARGE SCALE GENOMIC DNA]</scope>
    <source>
        <strain evidence="6 7">HB-1</strain>
    </source>
</reference>
<comment type="similarity">
    <text evidence="4">Belongs to the EsxC family.</text>
</comment>
<proteinExistence type="inferred from homology"/>
<keyword evidence="2" id="KW-0964">Secreted</keyword>
<gene>
    <name evidence="6" type="ORF">RI196_15735</name>
</gene>